<dbReference type="SUPFAM" id="SSF48452">
    <property type="entry name" value="TPR-like"/>
    <property type="match status" value="2"/>
</dbReference>
<dbReference type="PANTHER" id="PTHR45641:SF19">
    <property type="entry name" value="NEPHROCYSTIN-3"/>
    <property type="match status" value="1"/>
</dbReference>
<dbReference type="Pfam" id="PF13424">
    <property type="entry name" value="TPR_12"/>
    <property type="match status" value="1"/>
</dbReference>
<sequence>MPEGTLEGHAGKSSWLEQALTCFQEALDLTDPEHQPGLYGVILHDIASTHQALGDTAAAITHYQRAVEAKGRRDGEFGDLLTTMTAYSNCLIEAGNLTQACTVLEQAREVVSRLEASEQWRHLHRLARQYEELGGSGMSDAYPEALELYQAVRDLIHPDSDPLSYATVLKDIADIHTAQGDLRQAETGYAQAIEHLRPIPQAERTMASMLITLGRIRLQLAETQTTTDTTKQSRDAQTQSSSHQPLPRVE</sequence>
<feature type="compositionally biased region" description="Polar residues" evidence="3">
    <location>
        <begin position="235"/>
        <end position="244"/>
    </location>
</feature>
<feature type="region of interest" description="Disordered" evidence="3">
    <location>
        <begin position="224"/>
        <end position="250"/>
    </location>
</feature>
<comment type="caution">
    <text evidence="4">The sequence shown here is derived from an EMBL/GenBank/DDBJ whole genome shotgun (WGS) entry which is preliminary data.</text>
</comment>
<keyword evidence="2" id="KW-0802">TPR repeat</keyword>
<dbReference type="PANTHER" id="PTHR45641">
    <property type="entry name" value="TETRATRICOPEPTIDE REPEAT PROTEIN (AFU_ORTHOLOGUE AFUA_6G03870)"/>
    <property type="match status" value="1"/>
</dbReference>
<evidence type="ECO:0000313" key="4">
    <source>
        <dbReference type="EMBL" id="NAS27396.1"/>
    </source>
</evidence>
<evidence type="ECO:0000256" key="2">
    <source>
        <dbReference type="ARBA" id="ARBA00022803"/>
    </source>
</evidence>
<protein>
    <submittedName>
        <fullName evidence="4">Tetratricopeptide repeat protein</fullName>
    </submittedName>
</protein>
<name>A0A7C9NTE5_9ACTN</name>
<proteinExistence type="predicted"/>
<accession>A0A7C9NTE5</accession>
<evidence type="ECO:0000256" key="3">
    <source>
        <dbReference type="SAM" id="MobiDB-lite"/>
    </source>
</evidence>
<dbReference type="AlphaFoldDB" id="A0A7C9NTE5"/>
<dbReference type="EMBL" id="WXEW01000016">
    <property type="protein sequence ID" value="NAS27396.1"/>
    <property type="molecule type" value="Genomic_DNA"/>
</dbReference>
<dbReference type="Gene3D" id="1.25.40.10">
    <property type="entry name" value="Tetratricopeptide repeat domain"/>
    <property type="match status" value="2"/>
</dbReference>
<evidence type="ECO:0000256" key="1">
    <source>
        <dbReference type="ARBA" id="ARBA00022737"/>
    </source>
</evidence>
<dbReference type="InterPro" id="IPR011990">
    <property type="entry name" value="TPR-like_helical_dom_sf"/>
</dbReference>
<evidence type="ECO:0000313" key="5">
    <source>
        <dbReference type="Proteomes" id="UP000479526"/>
    </source>
</evidence>
<gene>
    <name evidence="4" type="ORF">GT755_37725</name>
</gene>
<keyword evidence="5" id="KW-1185">Reference proteome</keyword>
<organism evidence="4 5">
    <name type="scientific">Herbidospora solisilvae</name>
    <dbReference type="NCBI Taxonomy" id="2696284"/>
    <lineage>
        <taxon>Bacteria</taxon>
        <taxon>Bacillati</taxon>
        <taxon>Actinomycetota</taxon>
        <taxon>Actinomycetes</taxon>
        <taxon>Streptosporangiales</taxon>
        <taxon>Streptosporangiaceae</taxon>
        <taxon>Herbidospora</taxon>
    </lineage>
</organism>
<reference evidence="4 5" key="1">
    <citation type="submission" date="2020-01" db="EMBL/GenBank/DDBJ databases">
        <title>Herbidospora sp. NEAU-GS84 nov., a novel actinomycete isolated from soil.</title>
        <authorList>
            <person name="Han L."/>
        </authorList>
    </citation>
    <scope>NUCLEOTIDE SEQUENCE [LARGE SCALE GENOMIC DNA]</scope>
    <source>
        <strain evidence="4 5">NEAU-GS84</strain>
    </source>
</reference>
<keyword evidence="1" id="KW-0677">Repeat</keyword>
<dbReference type="Proteomes" id="UP000479526">
    <property type="component" value="Unassembled WGS sequence"/>
</dbReference>